<gene>
    <name evidence="2" type="ORF">KP79_PYT10609</name>
</gene>
<dbReference type="AlphaFoldDB" id="A0A210PP55"/>
<dbReference type="OrthoDB" id="6195660at2759"/>
<dbReference type="EMBL" id="NEDP02005570">
    <property type="protein sequence ID" value="OWF38234.1"/>
    <property type="molecule type" value="Genomic_DNA"/>
</dbReference>
<evidence type="ECO:0000256" key="1">
    <source>
        <dbReference type="SAM" id="MobiDB-lite"/>
    </source>
</evidence>
<proteinExistence type="predicted"/>
<feature type="compositionally biased region" description="Basic and acidic residues" evidence="1">
    <location>
        <begin position="201"/>
        <end position="237"/>
    </location>
</feature>
<feature type="region of interest" description="Disordered" evidence="1">
    <location>
        <begin position="192"/>
        <end position="245"/>
    </location>
</feature>
<name>A0A210PP55_MIZYE</name>
<organism evidence="2 3">
    <name type="scientific">Mizuhopecten yessoensis</name>
    <name type="common">Japanese scallop</name>
    <name type="synonym">Patinopecten yessoensis</name>
    <dbReference type="NCBI Taxonomy" id="6573"/>
    <lineage>
        <taxon>Eukaryota</taxon>
        <taxon>Metazoa</taxon>
        <taxon>Spiralia</taxon>
        <taxon>Lophotrochozoa</taxon>
        <taxon>Mollusca</taxon>
        <taxon>Bivalvia</taxon>
        <taxon>Autobranchia</taxon>
        <taxon>Pteriomorphia</taxon>
        <taxon>Pectinida</taxon>
        <taxon>Pectinoidea</taxon>
        <taxon>Pectinidae</taxon>
        <taxon>Mizuhopecten</taxon>
    </lineage>
</organism>
<comment type="caution">
    <text evidence="2">The sequence shown here is derived from an EMBL/GenBank/DDBJ whole genome shotgun (WGS) entry which is preliminary data.</text>
</comment>
<protein>
    <submittedName>
        <fullName evidence="2">Uncharacterized protein</fullName>
    </submittedName>
</protein>
<feature type="region of interest" description="Disordered" evidence="1">
    <location>
        <begin position="425"/>
        <end position="449"/>
    </location>
</feature>
<evidence type="ECO:0000313" key="3">
    <source>
        <dbReference type="Proteomes" id="UP000242188"/>
    </source>
</evidence>
<accession>A0A210PP55</accession>
<evidence type="ECO:0000313" key="2">
    <source>
        <dbReference type="EMBL" id="OWF38234.1"/>
    </source>
</evidence>
<keyword evidence="3" id="KW-1185">Reference proteome</keyword>
<sequence>MDLSWSADHKADAGTILKNLQLEVNKNITELTTNLHQLDNVNSALNEGQATFGQILCETCTKAVESKYKELHSEEDQSQSKKKYKTLAPERQRIVNEITKVFIELERSQSTDKGDEQYCTQKEYHAQQMLELENKYKKDLQNNQAEILDLKKQVKKLITERDDNNKKLKTMSSQLTSNEKFERELRKYQTENKRLQTNLETSERRNEQLRKDVERGEDDLRKQRQSFNEERTRRENEDITDGNIKSFHNDMYTANVEAVRPEHEHDVNTRDRTHTTERQTGQKMGLLHRSNNDNVSSGGGLHQDIGGLSGDVDSTLEETLQKLKQIEKGAVIVQKENDDYRREIVQFHTQRKTLEDKTVSLQKTNEEMALVMRDLQRDNEKLIRERDEYNSDLVKMRRGTDRYDRDPNEKYMKDIEKLEREKRTLQEQNDSLRRANAGTSSALRDLQRDNDGLTDELGIKEQKTHKIKKVLEDIQPREGRSLVMRLRRGYRSGVGRAMVDMVFKELKGMLEGRFDSENIKFSIVLNSTQTNEATVDDGPSFVLCLNTYVQVALGSIKDDRDTYILALHQIDQENLSLLTPTGNSLTGSELQRLGGLLDMAFSSDDGLYECELNKTAVDKIVNLLKQY</sequence>
<dbReference type="Proteomes" id="UP000242188">
    <property type="component" value="Unassembled WGS sequence"/>
</dbReference>
<reference evidence="2 3" key="1">
    <citation type="journal article" date="2017" name="Nat. Ecol. Evol.">
        <title>Scallop genome provides insights into evolution of bilaterian karyotype and development.</title>
        <authorList>
            <person name="Wang S."/>
            <person name="Zhang J."/>
            <person name="Jiao W."/>
            <person name="Li J."/>
            <person name="Xun X."/>
            <person name="Sun Y."/>
            <person name="Guo X."/>
            <person name="Huan P."/>
            <person name="Dong B."/>
            <person name="Zhang L."/>
            <person name="Hu X."/>
            <person name="Sun X."/>
            <person name="Wang J."/>
            <person name="Zhao C."/>
            <person name="Wang Y."/>
            <person name="Wang D."/>
            <person name="Huang X."/>
            <person name="Wang R."/>
            <person name="Lv J."/>
            <person name="Li Y."/>
            <person name="Zhang Z."/>
            <person name="Liu B."/>
            <person name="Lu W."/>
            <person name="Hui Y."/>
            <person name="Liang J."/>
            <person name="Zhou Z."/>
            <person name="Hou R."/>
            <person name="Li X."/>
            <person name="Liu Y."/>
            <person name="Li H."/>
            <person name="Ning X."/>
            <person name="Lin Y."/>
            <person name="Zhao L."/>
            <person name="Xing Q."/>
            <person name="Dou J."/>
            <person name="Li Y."/>
            <person name="Mao J."/>
            <person name="Guo H."/>
            <person name="Dou H."/>
            <person name="Li T."/>
            <person name="Mu C."/>
            <person name="Jiang W."/>
            <person name="Fu Q."/>
            <person name="Fu X."/>
            <person name="Miao Y."/>
            <person name="Liu J."/>
            <person name="Yu Q."/>
            <person name="Li R."/>
            <person name="Liao H."/>
            <person name="Li X."/>
            <person name="Kong Y."/>
            <person name="Jiang Z."/>
            <person name="Chourrout D."/>
            <person name="Li R."/>
            <person name="Bao Z."/>
        </authorList>
    </citation>
    <scope>NUCLEOTIDE SEQUENCE [LARGE SCALE GENOMIC DNA]</scope>
    <source>
        <strain evidence="2 3">PY_sf001</strain>
    </source>
</reference>